<dbReference type="OrthoDB" id="9806522at2"/>
<dbReference type="SUPFAM" id="SSF160240">
    <property type="entry name" value="Cation efflux protein cytoplasmic domain-like"/>
    <property type="match status" value="1"/>
</dbReference>
<dbReference type="EMBL" id="CP032229">
    <property type="protein sequence ID" value="QBJ94402.1"/>
    <property type="molecule type" value="Genomic_DNA"/>
</dbReference>
<feature type="transmembrane region" description="Helical" evidence="6">
    <location>
        <begin position="119"/>
        <end position="136"/>
    </location>
</feature>
<dbReference type="KEGG" id="sseo:D0Z67_28420"/>
<keyword evidence="9" id="KW-1185">Reference proteome</keyword>
<evidence type="ECO:0000259" key="7">
    <source>
        <dbReference type="Pfam" id="PF01545"/>
    </source>
</evidence>
<evidence type="ECO:0000313" key="8">
    <source>
        <dbReference type="EMBL" id="QBJ94402.1"/>
    </source>
</evidence>
<evidence type="ECO:0000256" key="6">
    <source>
        <dbReference type="SAM" id="Phobius"/>
    </source>
</evidence>
<evidence type="ECO:0000256" key="2">
    <source>
        <dbReference type="ARBA" id="ARBA00022448"/>
    </source>
</evidence>
<protein>
    <submittedName>
        <fullName evidence="8">Cation diffusion facilitator family transporter</fullName>
    </submittedName>
</protein>
<evidence type="ECO:0000256" key="3">
    <source>
        <dbReference type="ARBA" id="ARBA00022692"/>
    </source>
</evidence>
<dbReference type="InterPro" id="IPR002524">
    <property type="entry name" value="Cation_efflux"/>
</dbReference>
<dbReference type="NCBIfam" id="TIGR01297">
    <property type="entry name" value="CDF"/>
    <property type="match status" value="1"/>
</dbReference>
<evidence type="ECO:0000313" key="9">
    <source>
        <dbReference type="Proteomes" id="UP000292547"/>
    </source>
</evidence>
<keyword evidence="2" id="KW-0813">Transport</keyword>
<feature type="transmembrane region" description="Helical" evidence="6">
    <location>
        <begin position="200"/>
        <end position="218"/>
    </location>
</feature>
<keyword evidence="5 6" id="KW-0472">Membrane</keyword>
<dbReference type="AlphaFoldDB" id="A0A4P6U508"/>
<dbReference type="PANTHER" id="PTHR13414">
    <property type="entry name" value="HUEL-CATION TRANSPORTER"/>
    <property type="match status" value="1"/>
</dbReference>
<sequence length="318" mass="33239">MGSAGGPGAGGSTFTVLVAAAANFGVALAKAVAGVLSGSSAMLAEAGHSVADTMTEALLFVALKRSKKPADDDHPLGYGPERYIWALLASVATFVGGGVFAVYDGIHALTHDEKPGNPLISYIVLAVAFVLEGLSLRTGWRQATGRAEHFRVPILRYLRHTPDTAVKAVVMEDSAALVGLVLAALGLLGGQLTGSGIFDGIASILIGVLLIVVAYVLGRANTELLVGRALPKPMREAVRRELLSVDAVQDVMELTTLVQGPGEILIAAKVDFRDVSTSAQIEWACEEAETRLRTLIPAVKRVYLDPTPPRTSAPGLPE</sequence>
<keyword evidence="4 6" id="KW-1133">Transmembrane helix</keyword>
<dbReference type="InterPro" id="IPR036837">
    <property type="entry name" value="Cation_efflux_CTD_sf"/>
</dbReference>
<evidence type="ECO:0000256" key="4">
    <source>
        <dbReference type="ARBA" id="ARBA00022989"/>
    </source>
</evidence>
<evidence type="ECO:0000256" key="1">
    <source>
        <dbReference type="ARBA" id="ARBA00004141"/>
    </source>
</evidence>
<evidence type="ECO:0000256" key="5">
    <source>
        <dbReference type="ARBA" id="ARBA00023136"/>
    </source>
</evidence>
<accession>A0A4P6U508</accession>
<dbReference type="InterPro" id="IPR027469">
    <property type="entry name" value="Cation_efflux_TMD_sf"/>
</dbReference>
<dbReference type="InterPro" id="IPR058533">
    <property type="entry name" value="Cation_efflux_TM"/>
</dbReference>
<feature type="domain" description="Cation efflux protein transmembrane" evidence="7">
    <location>
        <begin position="16"/>
        <end position="225"/>
    </location>
</feature>
<proteinExistence type="predicted"/>
<dbReference type="Proteomes" id="UP000292547">
    <property type="component" value="Chromosome"/>
</dbReference>
<dbReference type="STRING" id="73044.GCA_000725795_00632"/>
<keyword evidence="3 6" id="KW-0812">Transmembrane</keyword>
<name>A0A4P6U508_STRSO</name>
<gene>
    <name evidence="8" type="ORF">D0Z67_28420</name>
</gene>
<dbReference type="Pfam" id="PF01545">
    <property type="entry name" value="Cation_efflux"/>
    <property type="match status" value="1"/>
</dbReference>
<reference evidence="8 9" key="1">
    <citation type="submission" date="2018-08" db="EMBL/GenBank/DDBJ databases">
        <title>The complete genome sequence of Streptomyces seoulensis, a pioneer strain for nickel superoxide dismutase discovery.</title>
        <authorList>
            <person name="Shin J."/>
            <person name="Lee J.-S."/>
            <person name="Lee E.-J."/>
            <person name="Youn H.-D."/>
        </authorList>
    </citation>
    <scope>NUCLEOTIDE SEQUENCE [LARGE SCALE GENOMIC DNA]</scope>
    <source>
        <strain evidence="8 9">KCTC 9819</strain>
    </source>
</reference>
<comment type="subcellular location">
    <subcellularLocation>
        <location evidence="1">Membrane</location>
        <topology evidence="1">Multi-pass membrane protein</topology>
    </subcellularLocation>
</comment>
<dbReference type="PANTHER" id="PTHR13414:SF9">
    <property type="entry name" value="PROTON-COUPLED ZINC ANTIPORTER SLC30A9, MITOCHONDRIAL"/>
    <property type="match status" value="1"/>
</dbReference>
<dbReference type="GO" id="GO:0016020">
    <property type="term" value="C:membrane"/>
    <property type="evidence" value="ECO:0007669"/>
    <property type="project" value="UniProtKB-SubCell"/>
</dbReference>
<dbReference type="InterPro" id="IPR040177">
    <property type="entry name" value="SLC30A9"/>
</dbReference>
<dbReference type="Gene3D" id="1.20.1510.10">
    <property type="entry name" value="Cation efflux protein transmembrane domain"/>
    <property type="match status" value="1"/>
</dbReference>
<organism evidence="8 9">
    <name type="scientific">Streptomyces seoulensis</name>
    <dbReference type="NCBI Taxonomy" id="73044"/>
    <lineage>
        <taxon>Bacteria</taxon>
        <taxon>Bacillati</taxon>
        <taxon>Actinomycetota</taxon>
        <taxon>Actinomycetes</taxon>
        <taxon>Kitasatosporales</taxon>
        <taxon>Streptomycetaceae</taxon>
        <taxon>Streptomyces</taxon>
    </lineage>
</organism>
<feature type="transmembrane region" description="Helical" evidence="6">
    <location>
        <begin position="83"/>
        <end position="103"/>
    </location>
</feature>
<dbReference type="SUPFAM" id="SSF161111">
    <property type="entry name" value="Cation efflux protein transmembrane domain-like"/>
    <property type="match status" value="1"/>
</dbReference>
<dbReference type="GO" id="GO:0006829">
    <property type="term" value="P:zinc ion transport"/>
    <property type="evidence" value="ECO:0007669"/>
    <property type="project" value="InterPro"/>
</dbReference>
<feature type="transmembrane region" description="Helical" evidence="6">
    <location>
        <begin position="175"/>
        <end position="194"/>
    </location>
</feature>
<dbReference type="GO" id="GO:0008324">
    <property type="term" value="F:monoatomic cation transmembrane transporter activity"/>
    <property type="evidence" value="ECO:0007669"/>
    <property type="project" value="InterPro"/>
</dbReference>